<reference evidence="10" key="1">
    <citation type="submission" date="2016-10" db="EMBL/GenBank/DDBJ databases">
        <authorList>
            <person name="Varghese N."/>
            <person name="Submissions S."/>
        </authorList>
    </citation>
    <scope>NUCLEOTIDE SEQUENCE [LARGE SCALE GENOMIC DNA]</scope>
    <source>
        <strain evidence="10">DSM 22329</strain>
    </source>
</reference>
<comment type="similarity">
    <text evidence="1 6">Belongs to the Glu/Leu/Phe/Val dehydrogenases family.</text>
</comment>
<keyword evidence="2 6" id="KW-0560">Oxidoreductase</keyword>
<dbReference type="Pfam" id="PF00208">
    <property type="entry name" value="ELFV_dehydrog"/>
    <property type="match status" value="1"/>
</dbReference>
<dbReference type="Pfam" id="PF02812">
    <property type="entry name" value="ELFV_dehydrog_N"/>
    <property type="match status" value="1"/>
</dbReference>
<dbReference type="InterPro" id="IPR036291">
    <property type="entry name" value="NAD(P)-bd_dom_sf"/>
</dbReference>
<dbReference type="InterPro" id="IPR046346">
    <property type="entry name" value="Aminoacid_DH-like_N_sf"/>
</dbReference>
<dbReference type="PIRSF" id="PIRSF000188">
    <property type="entry name" value="Phe_leu_dh"/>
    <property type="match status" value="1"/>
</dbReference>
<evidence type="ECO:0000313" key="9">
    <source>
        <dbReference type="EMBL" id="SDP47587.1"/>
    </source>
</evidence>
<evidence type="ECO:0000256" key="5">
    <source>
        <dbReference type="PIRSR" id="PIRSR000188-2"/>
    </source>
</evidence>
<dbReference type="GO" id="GO:0016639">
    <property type="term" value="F:oxidoreductase activity, acting on the CH-NH2 group of donors, NAD or NADP as acceptor"/>
    <property type="evidence" value="ECO:0007669"/>
    <property type="project" value="InterPro"/>
</dbReference>
<dbReference type="GO" id="GO:0000166">
    <property type="term" value="F:nucleotide binding"/>
    <property type="evidence" value="ECO:0007669"/>
    <property type="project" value="UniProtKB-KW"/>
</dbReference>
<dbReference type="FunFam" id="3.40.50.10860:FF:000010">
    <property type="entry name" value="Leucine dehydrogenase"/>
    <property type="match status" value="1"/>
</dbReference>
<protein>
    <submittedName>
        <fullName evidence="9">Valine dehydrogenase (NAD+)</fullName>
    </submittedName>
</protein>
<dbReference type="Gene3D" id="3.40.50.720">
    <property type="entry name" value="NAD(P)-binding Rossmann-like Domain"/>
    <property type="match status" value="1"/>
</dbReference>
<dbReference type="CDD" id="cd01075">
    <property type="entry name" value="NAD_bind_Leu_Phe_Val_DH"/>
    <property type="match status" value="1"/>
</dbReference>
<dbReference type="PROSITE" id="PS00074">
    <property type="entry name" value="GLFV_DEHYDROGENASE"/>
    <property type="match status" value="1"/>
</dbReference>
<evidence type="ECO:0000256" key="6">
    <source>
        <dbReference type="RuleBase" id="RU004417"/>
    </source>
</evidence>
<evidence type="ECO:0000259" key="8">
    <source>
        <dbReference type="SMART" id="SM00839"/>
    </source>
</evidence>
<evidence type="ECO:0000256" key="1">
    <source>
        <dbReference type="ARBA" id="ARBA00006382"/>
    </source>
</evidence>
<dbReference type="EMBL" id="LT629711">
    <property type="protein sequence ID" value="SDP47587.1"/>
    <property type="molecule type" value="Genomic_DNA"/>
</dbReference>
<dbReference type="SUPFAM" id="SSF53223">
    <property type="entry name" value="Aminoacid dehydrogenase-like, N-terminal domain"/>
    <property type="match status" value="1"/>
</dbReference>
<dbReference type="GO" id="GO:0006520">
    <property type="term" value="P:amino acid metabolic process"/>
    <property type="evidence" value="ECO:0007669"/>
    <property type="project" value="InterPro"/>
</dbReference>
<dbReference type="InterPro" id="IPR006097">
    <property type="entry name" value="Glu/Leu/Phe/Val/Trp_DH_dimer"/>
</dbReference>
<evidence type="ECO:0000256" key="3">
    <source>
        <dbReference type="ARBA" id="ARBA00023027"/>
    </source>
</evidence>
<dbReference type="RefSeq" id="WP_197674700.1">
    <property type="nucleotide sequence ID" value="NZ_LT629711.1"/>
</dbReference>
<feature type="region of interest" description="Disordered" evidence="7">
    <location>
        <begin position="1"/>
        <end position="27"/>
    </location>
</feature>
<accession>A0A1H0T0E3</accession>
<dbReference type="SMART" id="SM00839">
    <property type="entry name" value="ELFV_dehydrog"/>
    <property type="match status" value="1"/>
</dbReference>
<keyword evidence="3 5" id="KW-0520">NAD</keyword>
<organism evidence="9 10">
    <name type="scientific">Pedococcus dokdonensis</name>
    <dbReference type="NCBI Taxonomy" id="443156"/>
    <lineage>
        <taxon>Bacteria</taxon>
        <taxon>Bacillati</taxon>
        <taxon>Actinomycetota</taxon>
        <taxon>Actinomycetes</taxon>
        <taxon>Micrococcales</taxon>
        <taxon>Intrasporangiaceae</taxon>
        <taxon>Pedococcus</taxon>
    </lineage>
</organism>
<feature type="compositionally biased region" description="Low complexity" evidence="7">
    <location>
        <begin position="1"/>
        <end position="25"/>
    </location>
</feature>
<feature type="binding site" evidence="5">
    <location>
        <begin position="201"/>
        <end position="206"/>
    </location>
    <ligand>
        <name>NAD(+)</name>
        <dbReference type="ChEBI" id="CHEBI:57540"/>
    </ligand>
</feature>
<sequence length="382" mass="39642">MTASSSPATSPTQPTQPTHATAAPPLSTDSSAHEQVVFCHDRQTGLRAIIGIYSTALGPALGGTRFYPYASEDAALADVLRLSKGMAYKNAVAGLDLGGGKAVIIGDPATDKTPDLLRAYGRFVESLGGRYVTACDVGTYVADMDVVSETTRFATGRSEANGGAGDSSVLTAYGVFQGQRAAAQHLWGEPTLKGRTVGIAGVGKVGRILTGHLLEDGADVVVTDVNEEALAALKAQHPEVEVVPDTATLVTSDIDVYAPCALGGALDDTTVEALRATVVCGGANNQLVTEGPGGTADRLRARGITYAPDFLVNAGGVIQVSDELHGFDFERARKGATAIFDHTLEVLRTADERDITPAAAADHIAEERMAARQSAGIWLPAR</sequence>
<name>A0A1H0T0E3_9MICO</name>
<dbReference type="InterPro" id="IPR006096">
    <property type="entry name" value="Glu/Leu/Phe/Val/Trp_DH_C"/>
</dbReference>
<dbReference type="SUPFAM" id="SSF51735">
    <property type="entry name" value="NAD(P)-binding Rossmann-fold domains"/>
    <property type="match status" value="1"/>
</dbReference>
<evidence type="ECO:0000256" key="2">
    <source>
        <dbReference type="ARBA" id="ARBA00023002"/>
    </source>
</evidence>
<gene>
    <name evidence="9" type="ORF">SAMN04489867_2588</name>
</gene>
<dbReference type="AlphaFoldDB" id="A0A1H0T0E3"/>
<dbReference type="Gene3D" id="3.40.50.10860">
    <property type="entry name" value="Leucine Dehydrogenase, chain A, domain 1"/>
    <property type="match status" value="1"/>
</dbReference>
<dbReference type="PRINTS" id="PR00082">
    <property type="entry name" value="GLFDHDRGNASE"/>
</dbReference>
<dbReference type="PANTHER" id="PTHR42722:SF1">
    <property type="entry name" value="VALINE DEHYDROGENASE"/>
    <property type="match status" value="1"/>
</dbReference>
<dbReference type="PANTHER" id="PTHR42722">
    <property type="entry name" value="LEUCINE DEHYDROGENASE"/>
    <property type="match status" value="1"/>
</dbReference>
<dbReference type="InterPro" id="IPR006095">
    <property type="entry name" value="Glu/Leu/Phe/Val/Trp_DH"/>
</dbReference>
<feature type="domain" description="Glutamate/phenylalanine/leucine/valine/L-tryptophan dehydrogenase C-terminal" evidence="8">
    <location>
        <begin position="165"/>
        <end position="376"/>
    </location>
</feature>
<proteinExistence type="inferred from homology"/>
<evidence type="ECO:0000256" key="4">
    <source>
        <dbReference type="PIRSR" id="PIRSR000188-1"/>
    </source>
</evidence>
<keyword evidence="10" id="KW-1185">Reference proteome</keyword>
<keyword evidence="5" id="KW-0547">Nucleotide-binding</keyword>
<dbReference type="STRING" id="443156.SAMN04489867_2588"/>
<feature type="active site" description="Proton donor/acceptor" evidence="4">
    <location>
        <position position="101"/>
    </location>
</feature>
<evidence type="ECO:0000256" key="7">
    <source>
        <dbReference type="SAM" id="MobiDB-lite"/>
    </source>
</evidence>
<dbReference type="Proteomes" id="UP000199077">
    <property type="component" value="Chromosome I"/>
</dbReference>
<dbReference type="InterPro" id="IPR033524">
    <property type="entry name" value="Glu/Leu/Phe/Val_DH_AS"/>
</dbReference>
<evidence type="ECO:0000313" key="10">
    <source>
        <dbReference type="Proteomes" id="UP000199077"/>
    </source>
</evidence>
<dbReference type="InterPro" id="IPR016211">
    <property type="entry name" value="Glu/Phe/Leu/Val/Trp_DH_bac/arc"/>
</dbReference>